<dbReference type="Pfam" id="PF04223">
    <property type="entry name" value="CitF"/>
    <property type="match status" value="1"/>
</dbReference>
<evidence type="ECO:0000313" key="3">
    <source>
        <dbReference type="Proteomes" id="UP001491552"/>
    </source>
</evidence>
<dbReference type="RefSeq" id="WP_349135452.1">
    <property type="nucleotide sequence ID" value="NZ_JBBMFF010000187.1"/>
</dbReference>
<comment type="catalytic activity">
    <reaction evidence="1">
        <text>citrate = oxaloacetate + acetate</text>
        <dbReference type="Rhea" id="RHEA:10760"/>
        <dbReference type="ChEBI" id="CHEBI:16452"/>
        <dbReference type="ChEBI" id="CHEBI:16947"/>
        <dbReference type="ChEBI" id="CHEBI:30089"/>
        <dbReference type="EC" id="4.1.3.6"/>
    </reaction>
</comment>
<comment type="catalytic activity">
    <reaction evidence="1">
        <text>citrate + acetyl-CoA = (3S)-citryl-CoA + acetate</text>
        <dbReference type="Rhea" id="RHEA:19405"/>
        <dbReference type="ChEBI" id="CHEBI:16947"/>
        <dbReference type="ChEBI" id="CHEBI:30089"/>
        <dbReference type="ChEBI" id="CHEBI:57288"/>
        <dbReference type="ChEBI" id="CHEBI:57321"/>
        <dbReference type="EC" id="2.8.3.10"/>
    </reaction>
</comment>
<name>A0ABV1G5U0_9FIRM</name>
<protein>
    <recommendedName>
        <fullName evidence="1">Citrate lyase alpha chain</fullName>
        <shortName evidence="1">Citrase alpha chain</shortName>
        <ecNumber evidence="1">2.8.3.10</ecNumber>
        <ecNumber evidence="1">4.1.3.6</ecNumber>
    </recommendedName>
    <alternativeName>
        <fullName evidence="1">Citrate (pro-3S)-lyase alpha chain</fullName>
    </alternativeName>
    <alternativeName>
        <fullName evidence="1">Citrate CoA-transferase subunit</fullName>
    </alternativeName>
</protein>
<dbReference type="EMBL" id="JBBMFF010000187">
    <property type="protein sequence ID" value="MEQ2510770.1"/>
    <property type="molecule type" value="Genomic_DNA"/>
</dbReference>
<accession>A0ABV1G5U0</accession>
<dbReference type="GO" id="GO:0008814">
    <property type="term" value="F:citrate CoA-transferase activity"/>
    <property type="evidence" value="ECO:0007669"/>
    <property type="project" value="UniProtKB-EC"/>
</dbReference>
<keyword evidence="1" id="KW-0963">Cytoplasm</keyword>
<proteinExistence type="predicted"/>
<dbReference type="SUPFAM" id="SSF100950">
    <property type="entry name" value="NagB/RpiA/CoA transferase-like"/>
    <property type="match status" value="2"/>
</dbReference>
<comment type="subcellular location">
    <subcellularLocation>
        <location evidence="1">Cytoplasm</location>
    </subcellularLocation>
</comment>
<reference evidence="2 3" key="1">
    <citation type="submission" date="2024-03" db="EMBL/GenBank/DDBJ databases">
        <title>Human intestinal bacterial collection.</title>
        <authorList>
            <person name="Pauvert C."/>
            <person name="Hitch T.C.A."/>
            <person name="Clavel T."/>
        </authorList>
    </citation>
    <scope>NUCLEOTIDE SEQUENCE [LARGE SCALE GENOMIC DNA]</scope>
    <source>
        <strain evidence="2 3">CLA-AA-H192</strain>
    </source>
</reference>
<keyword evidence="3" id="KW-1185">Reference proteome</keyword>
<dbReference type="NCBIfam" id="TIGR01584">
    <property type="entry name" value="citF"/>
    <property type="match status" value="1"/>
</dbReference>
<dbReference type="InterPro" id="IPR006472">
    <property type="entry name" value="Citrate_lyase_asu"/>
</dbReference>
<dbReference type="EC" id="2.8.3.10" evidence="1"/>
<dbReference type="InterPro" id="IPR037171">
    <property type="entry name" value="NagB/RpiA_transferase-like"/>
</dbReference>
<dbReference type="PIRSF" id="PIRSF009451">
    <property type="entry name" value="Citrt_lyas_alpha"/>
    <property type="match status" value="1"/>
</dbReference>
<keyword evidence="1 2" id="KW-0808">Transferase</keyword>
<evidence type="ECO:0000256" key="1">
    <source>
        <dbReference type="PIRNR" id="PIRNR009451"/>
    </source>
</evidence>
<sequence length="509" mass="55377">MPDLHQIPHLDEIAHHGEYHGVGKRVTETFADRYHHQNKVVPSLEDAIRLTGLRAGMTISFHHHFRNGDHIVNMVLDKLAEMGFHDLKLAASSLSAIHAPLIRHIQNGVITHIETSGMRGELAEAVSRGLMDCPVVFRSHGGRASAIRTGELHIDVAFLGAPSCDPYGNANGYSRDDDEGIACGSLGYARPDAAYADEVVIITNHLVAYPNAPWAIPEDEVDYVVVTDDIGDPKGIMSGATRYTKDPKELLIARNAANVIDAAGYLYDGFSMQMGSGGASLATARFLRQKMLDRGIHCRFALGGITGQITAMHEEGLIDRILDVQSFDLDAAKSLKNNHFHHQIGATYYASYLVDSAVDQLDFVVLSALEIDTDFNVNVLTGSDGVIRGAIGGHPDTAEGASLSVVVAPLTRGRIPTIVKHVNTVVTPGDAVDVVVTDHGIAVNPRRPDVKEKLEKAGLHVFTIEQLQQRAEKIVGVPEPIRYKDRVVGVVMYRDNTIIDVIRQIDEDA</sequence>
<dbReference type="PANTHER" id="PTHR40596:SF1">
    <property type="entry name" value="CITRATE LYASE ALPHA CHAIN"/>
    <property type="match status" value="1"/>
</dbReference>
<dbReference type="Gene3D" id="3.40.1080.10">
    <property type="entry name" value="Glutaconate Coenzyme A-transferase"/>
    <property type="match status" value="2"/>
</dbReference>
<dbReference type="EC" id="4.1.3.6" evidence="1"/>
<dbReference type="PANTHER" id="PTHR40596">
    <property type="entry name" value="CITRATE LYASE ALPHA CHAIN"/>
    <property type="match status" value="1"/>
</dbReference>
<dbReference type="GO" id="GO:0008815">
    <property type="term" value="F:citrate (pro-3S)-lyase activity"/>
    <property type="evidence" value="ECO:0007669"/>
    <property type="project" value="UniProtKB-EC"/>
</dbReference>
<organism evidence="2 3">
    <name type="scientific">Faecousia intestinalis</name>
    <dbReference type="NCBI Taxonomy" id="3133167"/>
    <lineage>
        <taxon>Bacteria</taxon>
        <taxon>Bacillati</taxon>
        <taxon>Bacillota</taxon>
        <taxon>Clostridia</taxon>
        <taxon>Eubacteriales</taxon>
        <taxon>Oscillospiraceae</taxon>
        <taxon>Faecousia</taxon>
    </lineage>
</organism>
<keyword evidence="1 2" id="KW-0456">Lyase</keyword>
<evidence type="ECO:0000313" key="2">
    <source>
        <dbReference type="EMBL" id="MEQ2510770.1"/>
    </source>
</evidence>
<comment type="caution">
    <text evidence="2">The sequence shown here is derived from an EMBL/GenBank/DDBJ whole genome shotgun (WGS) entry which is preliminary data.</text>
</comment>
<dbReference type="Proteomes" id="UP001491552">
    <property type="component" value="Unassembled WGS sequence"/>
</dbReference>
<gene>
    <name evidence="2" type="primary">citF</name>
    <name evidence="2" type="ORF">WMO66_05835</name>
</gene>